<dbReference type="AlphaFoldDB" id="A0A812MJS9"/>
<evidence type="ECO:0000313" key="2">
    <source>
        <dbReference type="Proteomes" id="UP000604046"/>
    </source>
</evidence>
<proteinExistence type="predicted"/>
<evidence type="ECO:0000313" key="1">
    <source>
        <dbReference type="EMBL" id="CAE7271020.1"/>
    </source>
</evidence>
<dbReference type="OrthoDB" id="3254930at2759"/>
<keyword evidence="2" id="KW-1185">Reference proteome</keyword>
<sequence length="447" mass="49685">MAQNLFETTLDKVSGAGAEQMKVPVRRLCYSTKPIVAKTGKKFCKLAGKMVDLAGNSLYYEFLGNDEKDVMAKAKDLMSSEFVVLTKLKLQKSPFWAGHYANFSDKGSRTGFHPQPAGHATSMNLQRIYPESTIKFAQCARRQVTADIRQHRGPALRMDWVEQELQLFLCWRNLLRHGVLAPVALASCSDEGDREVVPSEEHPTTMFDPGTWATAYPDLFPYADGVPFLTRQTKVSVLEVFQYLLCRDELSYTLPGEASYEPPQRARWSASASFLPVCYDVQRRLQLLRKSKAHVQRKGYSEHCNVIASVEPEALLKAIALKGEKADIRAIMQSPEVDPALKRALGDVLMTTGDIVGMEGHRSQLRHRGHAAGWHFGSSTLFVTPNLADTRASLLLQLNDKAYALGMDWNAETPDLLVNCWGDTFVTAHRGLCVCPGCVRAPGCCAD</sequence>
<gene>
    <name evidence="1" type="primary">tkt</name>
    <name evidence="1" type="ORF">SNAT2548_LOCUS14378</name>
</gene>
<dbReference type="Proteomes" id="UP000604046">
    <property type="component" value="Unassembled WGS sequence"/>
</dbReference>
<name>A0A812MJS9_9DINO</name>
<comment type="caution">
    <text evidence="1">The sequence shown here is derived from an EMBL/GenBank/DDBJ whole genome shotgun (WGS) entry which is preliminary data.</text>
</comment>
<protein>
    <submittedName>
        <fullName evidence="1">Tkt protein</fullName>
    </submittedName>
</protein>
<organism evidence="1 2">
    <name type="scientific">Symbiodinium natans</name>
    <dbReference type="NCBI Taxonomy" id="878477"/>
    <lineage>
        <taxon>Eukaryota</taxon>
        <taxon>Sar</taxon>
        <taxon>Alveolata</taxon>
        <taxon>Dinophyceae</taxon>
        <taxon>Suessiales</taxon>
        <taxon>Symbiodiniaceae</taxon>
        <taxon>Symbiodinium</taxon>
    </lineage>
</organism>
<dbReference type="EMBL" id="CAJNDS010001668">
    <property type="protein sequence ID" value="CAE7271020.1"/>
    <property type="molecule type" value="Genomic_DNA"/>
</dbReference>
<reference evidence="1" key="1">
    <citation type="submission" date="2021-02" db="EMBL/GenBank/DDBJ databases">
        <authorList>
            <person name="Dougan E. K."/>
            <person name="Rhodes N."/>
            <person name="Thang M."/>
            <person name="Chan C."/>
        </authorList>
    </citation>
    <scope>NUCLEOTIDE SEQUENCE</scope>
</reference>
<accession>A0A812MJS9</accession>